<reference evidence="4" key="1">
    <citation type="journal article" date="2019" name="J. Bacteriol.">
        <title>A Mutagenic Screen Identifies a TonB-Dependent Receptor Required for the Lanthanide Metal Switch in the Type I Methanotroph 'Methylotuvimicrobium buryatense' 5GB1C.</title>
        <authorList>
            <person name="Groom J.D."/>
            <person name="Ford S.M."/>
            <person name="Pesesky M.W."/>
            <person name="Lidstrom M.E."/>
        </authorList>
    </citation>
    <scope>NUCLEOTIDE SEQUENCE [LARGE SCALE GENOMIC DNA]</scope>
    <source>
        <strain evidence="4">5GB1C</strain>
    </source>
</reference>
<evidence type="ECO:0000313" key="4">
    <source>
        <dbReference type="Proteomes" id="UP000305881"/>
    </source>
</evidence>
<dbReference type="PANTHER" id="PTHR36698">
    <property type="entry name" value="BLL5892 PROTEIN"/>
    <property type="match status" value="1"/>
</dbReference>
<dbReference type="EMBL" id="CP035467">
    <property type="protein sequence ID" value="QCW80929.1"/>
    <property type="molecule type" value="Genomic_DNA"/>
</dbReference>
<keyword evidence="1" id="KW-0812">Transmembrane</keyword>
<dbReference type="KEGG" id="mbur:EQU24_00660"/>
<dbReference type="STRING" id="675511.GCA_000341735_02871"/>
<dbReference type="AlphaFoldDB" id="A0A4P9UIH5"/>
<evidence type="ECO:0000259" key="2">
    <source>
        <dbReference type="Pfam" id="PF02470"/>
    </source>
</evidence>
<organism evidence="3 4">
    <name type="scientific">Methylotuvimicrobium buryatense</name>
    <name type="common">Methylomicrobium buryatense</name>
    <dbReference type="NCBI Taxonomy" id="95641"/>
    <lineage>
        <taxon>Bacteria</taxon>
        <taxon>Pseudomonadati</taxon>
        <taxon>Pseudomonadota</taxon>
        <taxon>Gammaproteobacteria</taxon>
        <taxon>Methylococcales</taxon>
        <taxon>Methylococcaceae</taxon>
        <taxon>Methylotuvimicrobium</taxon>
    </lineage>
</organism>
<sequence>MGRDTHALATGLFLLTLIIGLVGIVYWIGSFEKARDLYVISTRDSVTGLNPESTVYYRGIAVGKVLTVNFDPSDPLTILVEIEVDNNIRFTRGGFATLRLKGVTGLTQIDLQDTGDSDEWLLPGDRPEQRIPLLPSLTDRLLSSGEEILMKAEQLMIRLDRVLSDENEEHGREILRNLNVVTAKMPKLEDQLGKVLEKMPNLIDSTETTLGQIGDLTIDLKAAANSVKMLGDRGDALITSGANVGDVLTRTTLPKVHQTMNELQSTMDQLKRVANMLEANPQALILGPIKTEPAPGEPGYEEPK</sequence>
<evidence type="ECO:0000313" key="3">
    <source>
        <dbReference type="EMBL" id="QCW80929.1"/>
    </source>
</evidence>
<dbReference type="Proteomes" id="UP000305881">
    <property type="component" value="Chromosome"/>
</dbReference>
<feature type="transmembrane region" description="Helical" evidence="1">
    <location>
        <begin position="6"/>
        <end position="28"/>
    </location>
</feature>
<gene>
    <name evidence="3" type="ORF">EQU24_00660</name>
</gene>
<dbReference type="Pfam" id="PF02470">
    <property type="entry name" value="MlaD"/>
    <property type="match status" value="1"/>
</dbReference>
<dbReference type="InterPro" id="IPR003399">
    <property type="entry name" value="Mce/MlaD"/>
</dbReference>
<accession>A0A4P9UIH5</accession>
<dbReference type="OrthoDB" id="9806984at2"/>
<name>A0A4P9UIH5_METBY</name>
<keyword evidence="1" id="KW-1133">Transmembrane helix</keyword>
<dbReference type="PANTHER" id="PTHR36698:SF2">
    <property type="entry name" value="MCE_MLAD DOMAIN-CONTAINING PROTEIN"/>
    <property type="match status" value="1"/>
</dbReference>
<keyword evidence="4" id="KW-1185">Reference proteome</keyword>
<feature type="domain" description="Mce/MlaD" evidence="2">
    <location>
        <begin position="44"/>
        <end position="112"/>
    </location>
</feature>
<keyword evidence="1" id="KW-0472">Membrane</keyword>
<evidence type="ECO:0000256" key="1">
    <source>
        <dbReference type="SAM" id="Phobius"/>
    </source>
</evidence>
<dbReference type="RefSeq" id="WP_026130246.1">
    <property type="nucleotide sequence ID" value="NZ_CP035467.1"/>
</dbReference>
<protein>
    <submittedName>
        <fullName evidence="3">MCE family protein</fullName>
    </submittedName>
</protein>
<proteinExistence type="predicted"/>